<protein>
    <submittedName>
        <fullName evidence="2">Uncharacterized protein AlNc14C970G12676</fullName>
    </submittedName>
</protein>
<feature type="coiled-coil region" evidence="1">
    <location>
        <begin position="189"/>
        <end position="216"/>
    </location>
</feature>
<gene>
    <name evidence="2" type="primary">AlNc14C970G12676</name>
    <name evidence="2" type="ORF">ALNC14_141550</name>
</gene>
<keyword evidence="1" id="KW-0175">Coiled coil</keyword>
<reference evidence="2" key="1">
    <citation type="journal article" date="2011" name="PLoS Biol.">
        <title>Gene gain and loss during evolution of obligate parasitism in the white rust pathogen of Arabidopsis thaliana.</title>
        <authorList>
            <person name="Kemen E."/>
            <person name="Gardiner A."/>
            <person name="Schultz-Larsen T."/>
            <person name="Kemen A.C."/>
            <person name="Balmuth A.L."/>
            <person name="Robert-Seilaniantz A."/>
            <person name="Bailey K."/>
            <person name="Holub E."/>
            <person name="Studholme D.J."/>
            <person name="Maclean D."/>
            <person name="Jones J.D."/>
        </authorList>
    </citation>
    <scope>NUCLEOTIDE SEQUENCE</scope>
</reference>
<name>F0X2C5_9STRA</name>
<evidence type="ECO:0000256" key="1">
    <source>
        <dbReference type="SAM" id="Coils"/>
    </source>
</evidence>
<organism evidence="2">
    <name type="scientific">Albugo laibachii Nc14</name>
    <dbReference type="NCBI Taxonomy" id="890382"/>
    <lineage>
        <taxon>Eukaryota</taxon>
        <taxon>Sar</taxon>
        <taxon>Stramenopiles</taxon>
        <taxon>Oomycota</taxon>
        <taxon>Peronosporomycetes</taxon>
        <taxon>Albuginales</taxon>
        <taxon>Albuginaceae</taxon>
        <taxon>Albugo</taxon>
    </lineage>
</organism>
<reference evidence="2" key="2">
    <citation type="submission" date="2011-02" db="EMBL/GenBank/DDBJ databases">
        <authorList>
            <person name="MacLean D."/>
        </authorList>
    </citation>
    <scope>NUCLEOTIDE SEQUENCE</scope>
</reference>
<sequence>MSFLERGSSTDSLDGSSFTCEVCKISVRSAQKLMDHVKYSPLHKAAMQGSDRYRNSSRRTVEKLLYDGSKLFWRIGDTLDLCICENVAEDTIIIRALRNQSHVSCTIQRKSLLLALQTPGQIQWKEDSVDKKDDEEQLVQYILHRLHARRKNKDITLSVEKNPEELYDPVIVSCDESMSSNNDTLPQRNRRAKDEIQVAQKQVKDATSELRHARLQAECLSKMTRKTLDNFDSRFRNGPKSEWLQRLNRVMRKARESEIEG</sequence>
<proteinExistence type="predicted"/>
<evidence type="ECO:0000313" key="2">
    <source>
        <dbReference type="EMBL" id="CCA28011.1"/>
    </source>
</evidence>
<dbReference type="EMBL" id="FR824813">
    <property type="protein sequence ID" value="CCA28011.1"/>
    <property type="molecule type" value="Genomic_DNA"/>
</dbReference>
<accession>F0X2C5</accession>
<dbReference type="AlphaFoldDB" id="F0X2C5"/>
<dbReference type="HOGENOM" id="CLU_076244_0_0_1"/>